<evidence type="ECO:0000313" key="2">
    <source>
        <dbReference type="Proteomes" id="UP000562395"/>
    </source>
</evidence>
<proteinExistence type="predicted"/>
<reference evidence="1 2" key="1">
    <citation type="submission" date="2020-08" db="EMBL/GenBank/DDBJ databases">
        <title>Genomic Encyclopedia of Type Strains, Phase IV (KMG-IV): sequencing the most valuable type-strain genomes for metagenomic binning, comparative biology and taxonomic classification.</title>
        <authorList>
            <person name="Goeker M."/>
        </authorList>
    </citation>
    <scope>NUCLEOTIDE SEQUENCE [LARGE SCALE GENOMIC DNA]</scope>
    <source>
        <strain evidence="1 2">DSM 14552</strain>
    </source>
</reference>
<dbReference type="RefSeq" id="WP_281372471.1">
    <property type="nucleotide sequence ID" value="NZ_JACICY010000005.1"/>
</dbReference>
<keyword evidence="2" id="KW-1185">Reference proteome</keyword>
<organism evidence="1 2">
    <name type="scientific">Novosphingobium hassiacum</name>
    <dbReference type="NCBI Taxonomy" id="173676"/>
    <lineage>
        <taxon>Bacteria</taxon>
        <taxon>Pseudomonadati</taxon>
        <taxon>Pseudomonadota</taxon>
        <taxon>Alphaproteobacteria</taxon>
        <taxon>Sphingomonadales</taxon>
        <taxon>Sphingomonadaceae</taxon>
        <taxon>Novosphingobium</taxon>
    </lineage>
</organism>
<name>A0A7W6A0P3_9SPHN</name>
<accession>A0A7W6A0P3</accession>
<dbReference type="Proteomes" id="UP000562395">
    <property type="component" value="Unassembled WGS sequence"/>
</dbReference>
<comment type="caution">
    <text evidence="1">The sequence shown here is derived from an EMBL/GenBank/DDBJ whole genome shotgun (WGS) entry which is preliminary data.</text>
</comment>
<protein>
    <submittedName>
        <fullName evidence="1">Uncharacterized protein</fullName>
    </submittedName>
</protein>
<dbReference type="EMBL" id="JACICY010000005">
    <property type="protein sequence ID" value="MBB3861120.1"/>
    <property type="molecule type" value="Genomic_DNA"/>
</dbReference>
<evidence type="ECO:0000313" key="1">
    <source>
        <dbReference type="EMBL" id="MBB3861120.1"/>
    </source>
</evidence>
<gene>
    <name evidence="1" type="ORF">GGQ88_002392</name>
</gene>
<dbReference type="AlphaFoldDB" id="A0A7W6A0P3"/>
<sequence>MLRRHAGQVLQPYPMTSVDRYPGGGLSICNGHYRFAGTASAGD</sequence>